<dbReference type="PROSITE" id="PS50065">
    <property type="entry name" value="HMG_COA_REDUCTASE_4"/>
    <property type="match status" value="1"/>
</dbReference>
<dbReference type="KEGG" id="mtm:MYCTH_2299842"/>
<feature type="region of interest" description="Disordered" evidence="4">
    <location>
        <begin position="135"/>
        <end position="168"/>
    </location>
</feature>
<sequence length="265" mass="26586">MVRFLVEACGADVEAARVDRVTGAGETVLSMACAAGAPEVVRFLLASGARADRRLPSARGIGSGSGGSGSGTTGAAAAAVTTTPLLTGRGQTALHVAVLADRPECVEVLLREGGADANAVFDAAGPDVDTAGGGFGLERGLRSLRGRGRGGGSRETRKGEKGEKAPKHPVSALHLAAHASPECARLLLEHGARVDIRDAYGRTPLHWAAEAGHGAVVRLLVEAGANINAASDDGLKPLGAVAKLLESADGTQAHAGVLKVLPNGP</sequence>
<dbReference type="Pfam" id="PF00023">
    <property type="entry name" value="Ank"/>
    <property type="match status" value="2"/>
</dbReference>
<dbReference type="InterPro" id="IPR002110">
    <property type="entry name" value="Ankyrin_rpt"/>
</dbReference>
<dbReference type="SUPFAM" id="SSF48403">
    <property type="entry name" value="Ankyrin repeat"/>
    <property type="match status" value="1"/>
</dbReference>
<evidence type="ECO:0000256" key="3">
    <source>
        <dbReference type="PROSITE-ProRule" id="PRU00023"/>
    </source>
</evidence>
<feature type="repeat" description="ANK" evidence="3">
    <location>
        <begin position="24"/>
        <end position="56"/>
    </location>
</feature>
<feature type="repeat" description="ANK" evidence="3">
    <location>
        <begin position="200"/>
        <end position="232"/>
    </location>
</feature>
<dbReference type="PANTHER" id="PTHR24198:SF165">
    <property type="entry name" value="ANKYRIN REPEAT-CONTAINING PROTEIN-RELATED"/>
    <property type="match status" value="1"/>
</dbReference>
<name>G2Q049_THET4</name>
<dbReference type="RefSeq" id="XP_003660968.1">
    <property type="nucleotide sequence ID" value="XM_003660920.1"/>
</dbReference>
<dbReference type="Gene3D" id="1.25.40.20">
    <property type="entry name" value="Ankyrin repeat-containing domain"/>
    <property type="match status" value="4"/>
</dbReference>
<dbReference type="InterPro" id="IPR002202">
    <property type="entry name" value="HMG_CoA_Rdtase"/>
</dbReference>
<dbReference type="Proteomes" id="UP000007322">
    <property type="component" value="Chromosome 1"/>
</dbReference>
<evidence type="ECO:0000313" key="6">
    <source>
        <dbReference type="Proteomes" id="UP000007322"/>
    </source>
</evidence>
<evidence type="ECO:0000256" key="4">
    <source>
        <dbReference type="SAM" id="MobiDB-lite"/>
    </source>
</evidence>
<evidence type="ECO:0000256" key="2">
    <source>
        <dbReference type="ARBA" id="ARBA00023043"/>
    </source>
</evidence>
<dbReference type="InParanoid" id="G2Q049"/>
<dbReference type="PROSITE" id="PS50088">
    <property type="entry name" value="ANK_REPEAT"/>
    <property type="match status" value="3"/>
</dbReference>
<dbReference type="GO" id="GO:0004420">
    <property type="term" value="F:hydroxymethylglutaryl-CoA reductase (NADPH) activity"/>
    <property type="evidence" value="ECO:0007669"/>
    <property type="project" value="InterPro"/>
</dbReference>
<dbReference type="VEuPathDB" id="FungiDB:MYCTH_2299842"/>
<evidence type="ECO:0000256" key="1">
    <source>
        <dbReference type="ARBA" id="ARBA00022737"/>
    </source>
</evidence>
<dbReference type="PROSITE" id="PS50297">
    <property type="entry name" value="ANK_REP_REGION"/>
    <property type="match status" value="3"/>
</dbReference>
<proteinExistence type="predicted"/>
<dbReference type="HOGENOM" id="CLU_1050464_0_0_1"/>
<dbReference type="Pfam" id="PF12796">
    <property type="entry name" value="Ank_2"/>
    <property type="match status" value="1"/>
</dbReference>
<keyword evidence="1" id="KW-0677">Repeat</keyword>
<evidence type="ECO:0000313" key="5">
    <source>
        <dbReference type="EMBL" id="AEO55723.1"/>
    </source>
</evidence>
<keyword evidence="2 3" id="KW-0040">ANK repeat</keyword>
<feature type="repeat" description="ANK" evidence="3">
    <location>
        <begin position="89"/>
        <end position="122"/>
    </location>
</feature>
<feature type="compositionally biased region" description="Basic and acidic residues" evidence="4">
    <location>
        <begin position="152"/>
        <end position="166"/>
    </location>
</feature>
<feature type="region of interest" description="Disordered" evidence="4">
    <location>
        <begin position="56"/>
        <end position="75"/>
    </location>
</feature>
<reference evidence="5 6" key="1">
    <citation type="journal article" date="2011" name="Nat. Biotechnol.">
        <title>Comparative genomic analysis of the thermophilic biomass-degrading fungi Myceliophthora thermophila and Thielavia terrestris.</title>
        <authorList>
            <person name="Berka R.M."/>
            <person name="Grigoriev I.V."/>
            <person name="Otillar R."/>
            <person name="Salamov A."/>
            <person name="Grimwood J."/>
            <person name="Reid I."/>
            <person name="Ishmael N."/>
            <person name="John T."/>
            <person name="Darmond C."/>
            <person name="Moisan M.-C."/>
            <person name="Henrissat B."/>
            <person name="Coutinho P.M."/>
            <person name="Lombard V."/>
            <person name="Natvig D.O."/>
            <person name="Lindquist E."/>
            <person name="Schmutz J."/>
            <person name="Lucas S."/>
            <person name="Harris P."/>
            <person name="Powlowski J."/>
            <person name="Bellemare A."/>
            <person name="Taylor D."/>
            <person name="Butler G."/>
            <person name="de Vries R.P."/>
            <person name="Allijn I.E."/>
            <person name="van den Brink J."/>
            <person name="Ushinsky S."/>
            <person name="Storms R."/>
            <person name="Powell A.J."/>
            <person name="Paulsen I.T."/>
            <person name="Elbourne L.D.H."/>
            <person name="Baker S.E."/>
            <person name="Magnuson J."/>
            <person name="LaBoissiere S."/>
            <person name="Clutterbuck A.J."/>
            <person name="Martinez D."/>
            <person name="Wogulis M."/>
            <person name="de Leon A.L."/>
            <person name="Rey M.W."/>
            <person name="Tsang A."/>
        </authorList>
    </citation>
    <scope>NUCLEOTIDE SEQUENCE [LARGE SCALE GENOMIC DNA]</scope>
    <source>
        <strain evidence="6">ATCC 42464 / BCRC 31852 / DSM 1799</strain>
    </source>
</reference>
<dbReference type="eggNOG" id="KOG0510">
    <property type="taxonomic scope" value="Eukaryota"/>
</dbReference>
<keyword evidence="6" id="KW-1185">Reference proteome</keyword>
<dbReference type="SMART" id="SM00248">
    <property type="entry name" value="ANK"/>
    <property type="match status" value="4"/>
</dbReference>
<dbReference type="AlphaFoldDB" id="G2Q049"/>
<dbReference type="PANTHER" id="PTHR24198">
    <property type="entry name" value="ANKYRIN REPEAT AND PROTEIN KINASE DOMAIN-CONTAINING PROTEIN"/>
    <property type="match status" value="1"/>
</dbReference>
<feature type="compositionally biased region" description="Gly residues" evidence="4">
    <location>
        <begin position="61"/>
        <end position="72"/>
    </location>
</feature>
<protein>
    <recommendedName>
        <fullName evidence="7">Ankyrin repeat-containing protein</fullName>
    </recommendedName>
</protein>
<dbReference type="OMA" id="HARVCEM"/>
<dbReference type="EMBL" id="CP003002">
    <property type="protein sequence ID" value="AEO55723.1"/>
    <property type="molecule type" value="Genomic_DNA"/>
</dbReference>
<dbReference type="STRING" id="573729.G2Q049"/>
<dbReference type="GeneID" id="11511696"/>
<organism evidence="5 6">
    <name type="scientific">Thermothelomyces thermophilus (strain ATCC 42464 / BCRC 31852 / DSM 1799)</name>
    <name type="common">Sporotrichum thermophile</name>
    <dbReference type="NCBI Taxonomy" id="573729"/>
    <lineage>
        <taxon>Eukaryota</taxon>
        <taxon>Fungi</taxon>
        <taxon>Dikarya</taxon>
        <taxon>Ascomycota</taxon>
        <taxon>Pezizomycotina</taxon>
        <taxon>Sordariomycetes</taxon>
        <taxon>Sordariomycetidae</taxon>
        <taxon>Sordariales</taxon>
        <taxon>Chaetomiaceae</taxon>
        <taxon>Thermothelomyces</taxon>
    </lineage>
</organism>
<dbReference type="PRINTS" id="PR01415">
    <property type="entry name" value="ANKYRIN"/>
</dbReference>
<dbReference type="GO" id="GO:0015936">
    <property type="term" value="P:coenzyme A metabolic process"/>
    <property type="evidence" value="ECO:0007669"/>
    <property type="project" value="InterPro"/>
</dbReference>
<gene>
    <name evidence="5" type="ORF">MYCTH_2299842</name>
</gene>
<dbReference type="InterPro" id="IPR036770">
    <property type="entry name" value="Ankyrin_rpt-contain_sf"/>
</dbReference>
<evidence type="ECO:0008006" key="7">
    <source>
        <dbReference type="Google" id="ProtNLM"/>
    </source>
</evidence>
<dbReference type="OrthoDB" id="4580177at2759"/>
<accession>G2Q049</accession>